<feature type="chain" id="PRO_5015518117" description="Low-complexity protein" evidence="2">
    <location>
        <begin position="28"/>
        <end position="109"/>
    </location>
</feature>
<keyword evidence="4" id="KW-1185">Reference proteome</keyword>
<comment type="caution">
    <text evidence="3">The sequence shown here is derived from an EMBL/GenBank/DDBJ whole genome shotgun (WGS) entry which is preliminary data.</text>
</comment>
<dbReference type="OrthoDB" id="5570495at2"/>
<evidence type="ECO:0008006" key="5">
    <source>
        <dbReference type="Google" id="ProtNLM"/>
    </source>
</evidence>
<dbReference type="Proteomes" id="UP000238071">
    <property type="component" value="Unassembled WGS sequence"/>
</dbReference>
<dbReference type="AlphaFoldDB" id="A0A2S6GTU5"/>
<feature type="region of interest" description="Disordered" evidence="1">
    <location>
        <begin position="79"/>
        <end position="109"/>
    </location>
</feature>
<evidence type="ECO:0000313" key="4">
    <source>
        <dbReference type="Proteomes" id="UP000238071"/>
    </source>
</evidence>
<proteinExistence type="predicted"/>
<sequence>MNKKTLSLTLGGAIASSFLSMSPAIQAGENPFAMANINTSQQLAAADEKMNEGGCSGKLKEGKCGEGKCGGNKNKMKEGGCSGAAKPEEKMKEGGCGDKIKEGGCSGKM</sequence>
<feature type="compositionally biased region" description="Basic and acidic residues" evidence="1">
    <location>
        <begin position="86"/>
        <end position="102"/>
    </location>
</feature>
<evidence type="ECO:0000313" key="3">
    <source>
        <dbReference type="EMBL" id="PPK68630.1"/>
    </source>
</evidence>
<gene>
    <name evidence="3" type="ORF">B0F88_11138</name>
</gene>
<feature type="signal peptide" evidence="2">
    <location>
        <begin position="1"/>
        <end position="27"/>
    </location>
</feature>
<dbReference type="RefSeq" id="WP_104424476.1">
    <property type="nucleotide sequence ID" value="NZ_PTIY01000011.1"/>
</dbReference>
<reference evidence="3 4" key="1">
    <citation type="submission" date="2018-02" db="EMBL/GenBank/DDBJ databases">
        <title>Subsurface microbial communities from deep shales in Ohio and West Virginia, USA.</title>
        <authorList>
            <person name="Wrighton K."/>
        </authorList>
    </citation>
    <scope>NUCLEOTIDE SEQUENCE [LARGE SCALE GENOMIC DNA]</scope>
    <source>
        <strain evidence="3 4">OWC-G53F</strain>
    </source>
</reference>
<accession>A0A2S6GTU5</accession>
<protein>
    <recommendedName>
        <fullName evidence="5">Low-complexity protein</fullName>
    </recommendedName>
</protein>
<keyword evidence="2" id="KW-0732">Signal</keyword>
<organism evidence="3 4">
    <name type="scientific">Methylobacter tundripaludum</name>
    <dbReference type="NCBI Taxonomy" id="173365"/>
    <lineage>
        <taxon>Bacteria</taxon>
        <taxon>Pseudomonadati</taxon>
        <taxon>Pseudomonadota</taxon>
        <taxon>Gammaproteobacteria</taxon>
        <taxon>Methylococcales</taxon>
        <taxon>Methylococcaceae</taxon>
        <taxon>Methylobacter</taxon>
    </lineage>
</organism>
<dbReference type="EMBL" id="PTIY01000011">
    <property type="protein sequence ID" value="PPK68630.1"/>
    <property type="molecule type" value="Genomic_DNA"/>
</dbReference>
<name>A0A2S6GTU5_9GAMM</name>
<evidence type="ECO:0000256" key="1">
    <source>
        <dbReference type="SAM" id="MobiDB-lite"/>
    </source>
</evidence>
<evidence type="ECO:0000256" key="2">
    <source>
        <dbReference type="SAM" id="SignalP"/>
    </source>
</evidence>